<accession>A0ACA9NAU4</accession>
<feature type="non-terminal residue" evidence="1">
    <location>
        <position position="1"/>
    </location>
</feature>
<evidence type="ECO:0000313" key="2">
    <source>
        <dbReference type="Proteomes" id="UP000789702"/>
    </source>
</evidence>
<comment type="caution">
    <text evidence="1">The sequence shown here is derived from an EMBL/GenBank/DDBJ whole genome shotgun (WGS) entry which is preliminary data.</text>
</comment>
<protein>
    <submittedName>
        <fullName evidence="1">10736_t:CDS:1</fullName>
    </submittedName>
</protein>
<gene>
    <name evidence="1" type="ORF">DHETER_LOCUS9013</name>
</gene>
<name>A0ACA9NAU4_9GLOM</name>
<sequence>PAVIVSSLAFNKKLQSLAYTLLDIIVDYKDTKRTIELIEVE</sequence>
<evidence type="ECO:0000313" key="1">
    <source>
        <dbReference type="EMBL" id="CAG8644878.1"/>
    </source>
</evidence>
<proteinExistence type="predicted"/>
<dbReference type="EMBL" id="CAJVPU010015149">
    <property type="protein sequence ID" value="CAG8644878.1"/>
    <property type="molecule type" value="Genomic_DNA"/>
</dbReference>
<organism evidence="1 2">
    <name type="scientific">Dentiscutata heterogama</name>
    <dbReference type="NCBI Taxonomy" id="1316150"/>
    <lineage>
        <taxon>Eukaryota</taxon>
        <taxon>Fungi</taxon>
        <taxon>Fungi incertae sedis</taxon>
        <taxon>Mucoromycota</taxon>
        <taxon>Glomeromycotina</taxon>
        <taxon>Glomeromycetes</taxon>
        <taxon>Diversisporales</taxon>
        <taxon>Gigasporaceae</taxon>
        <taxon>Dentiscutata</taxon>
    </lineage>
</organism>
<dbReference type="Proteomes" id="UP000789702">
    <property type="component" value="Unassembled WGS sequence"/>
</dbReference>
<keyword evidence="2" id="KW-1185">Reference proteome</keyword>
<reference evidence="1" key="1">
    <citation type="submission" date="2021-06" db="EMBL/GenBank/DDBJ databases">
        <authorList>
            <person name="Kallberg Y."/>
            <person name="Tangrot J."/>
            <person name="Rosling A."/>
        </authorList>
    </citation>
    <scope>NUCLEOTIDE SEQUENCE</scope>
    <source>
        <strain evidence="1">IL203A</strain>
    </source>
</reference>